<dbReference type="Proteomes" id="UP000623467">
    <property type="component" value="Unassembled WGS sequence"/>
</dbReference>
<feature type="region of interest" description="Disordered" evidence="1">
    <location>
        <begin position="115"/>
        <end position="199"/>
    </location>
</feature>
<dbReference type="InterPro" id="IPR029021">
    <property type="entry name" value="Prot-tyrosine_phosphatase-like"/>
</dbReference>
<organism evidence="3 4">
    <name type="scientific">Mycena sanguinolenta</name>
    <dbReference type="NCBI Taxonomy" id="230812"/>
    <lineage>
        <taxon>Eukaryota</taxon>
        <taxon>Fungi</taxon>
        <taxon>Dikarya</taxon>
        <taxon>Basidiomycota</taxon>
        <taxon>Agaricomycotina</taxon>
        <taxon>Agaricomycetes</taxon>
        <taxon>Agaricomycetidae</taxon>
        <taxon>Agaricales</taxon>
        <taxon>Marasmiineae</taxon>
        <taxon>Mycenaceae</taxon>
        <taxon>Mycena</taxon>
    </lineage>
</organism>
<protein>
    <recommendedName>
        <fullName evidence="2">Tyrosine-protein phosphatase domain-containing protein</fullName>
    </recommendedName>
</protein>
<feature type="compositionally biased region" description="Polar residues" evidence="1">
    <location>
        <begin position="144"/>
        <end position="153"/>
    </location>
</feature>
<dbReference type="OrthoDB" id="6058203at2759"/>
<dbReference type="InterPro" id="IPR000242">
    <property type="entry name" value="PTP_cat"/>
</dbReference>
<dbReference type="GO" id="GO:0004725">
    <property type="term" value="F:protein tyrosine phosphatase activity"/>
    <property type="evidence" value="ECO:0007669"/>
    <property type="project" value="InterPro"/>
</dbReference>
<evidence type="ECO:0000259" key="2">
    <source>
        <dbReference type="Pfam" id="PF00102"/>
    </source>
</evidence>
<dbReference type="Pfam" id="PF00102">
    <property type="entry name" value="Y_phosphatase"/>
    <property type="match status" value="1"/>
</dbReference>
<evidence type="ECO:0000313" key="3">
    <source>
        <dbReference type="EMBL" id="KAF7367403.1"/>
    </source>
</evidence>
<feature type="compositionally biased region" description="Low complexity" evidence="1">
    <location>
        <begin position="11"/>
        <end position="25"/>
    </location>
</feature>
<dbReference type="AlphaFoldDB" id="A0A8H6YVX5"/>
<name>A0A8H6YVX5_9AGAR</name>
<accession>A0A8H6YVX5</accession>
<keyword evidence="4" id="KW-1185">Reference proteome</keyword>
<dbReference type="SUPFAM" id="SSF52799">
    <property type="entry name" value="(Phosphotyrosine protein) phosphatases II"/>
    <property type="match status" value="1"/>
</dbReference>
<gene>
    <name evidence="3" type="ORF">MSAN_00802900</name>
</gene>
<evidence type="ECO:0000256" key="1">
    <source>
        <dbReference type="SAM" id="MobiDB-lite"/>
    </source>
</evidence>
<feature type="domain" description="Tyrosine-protein phosphatase" evidence="2">
    <location>
        <begin position="65"/>
        <end position="95"/>
    </location>
</feature>
<feature type="region of interest" description="Disordered" evidence="1">
    <location>
        <begin position="1"/>
        <end position="41"/>
    </location>
</feature>
<sequence>MPDPDRPRSLSPFHAAAPAHPSMHSFDGDDPASREPPLVDYKEPRALHARSGARPVRLSAFEDPIWEVIQDMREQRMSLCQSFRQYVFVHAAIIEGALMVADEERARAGITWRPTAYAPSPRRGGLGMGVRAPRPTRLLVPSDEGQSTTSSTGKRLASPTELPKEDKKGEIALSKRPSIKRKQASGDEYTNPLPTFPPP</sequence>
<dbReference type="Gene3D" id="3.90.190.10">
    <property type="entry name" value="Protein tyrosine phosphatase superfamily"/>
    <property type="match status" value="1"/>
</dbReference>
<dbReference type="EMBL" id="JACAZH010000005">
    <property type="protein sequence ID" value="KAF7367403.1"/>
    <property type="molecule type" value="Genomic_DNA"/>
</dbReference>
<reference evidence="3" key="1">
    <citation type="submission" date="2020-05" db="EMBL/GenBank/DDBJ databases">
        <title>Mycena genomes resolve the evolution of fungal bioluminescence.</title>
        <authorList>
            <person name="Tsai I.J."/>
        </authorList>
    </citation>
    <scope>NUCLEOTIDE SEQUENCE</scope>
    <source>
        <strain evidence="3">160909Yilan</strain>
    </source>
</reference>
<proteinExistence type="predicted"/>
<evidence type="ECO:0000313" key="4">
    <source>
        <dbReference type="Proteomes" id="UP000623467"/>
    </source>
</evidence>
<comment type="caution">
    <text evidence="3">The sequence shown here is derived from an EMBL/GenBank/DDBJ whole genome shotgun (WGS) entry which is preliminary data.</text>
</comment>